<dbReference type="Pfam" id="PF00134">
    <property type="entry name" value="Cyclin_N"/>
    <property type="match status" value="1"/>
</dbReference>
<dbReference type="SMART" id="SM00385">
    <property type="entry name" value="CYCLIN"/>
    <property type="match status" value="2"/>
</dbReference>
<feature type="transmembrane region" description="Helical" evidence="10">
    <location>
        <begin position="457"/>
        <end position="474"/>
    </location>
</feature>
<protein>
    <recommendedName>
        <fullName evidence="11">EGF-like domain-containing protein</fullName>
    </recommendedName>
</protein>
<keyword evidence="4 10" id="KW-0812">Transmembrane</keyword>
<evidence type="ECO:0000256" key="8">
    <source>
        <dbReference type="PROSITE-ProRule" id="PRU00076"/>
    </source>
</evidence>
<dbReference type="InterPro" id="IPR021910">
    <property type="entry name" value="NGX6/PGAP6/MYMK"/>
</dbReference>
<dbReference type="PROSITE" id="PS50026">
    <property type="entry name" value="EGF_3"/>
    <property type="match status" value="1"/>
</dbReference>
<keyword evidence="5 10" id="KW-1133">Transmembrane helix</keyword>
<sequence>MQLQMTLQIAGQCVFVRCNVIQEFLPRGVSAYGDGLENGQLLQIPIVDADHPLMFSFFANVTKGCSWTNVTLFLRHDGLPIVNIFNASYPNFTWIYQPVDYEENFFSDGLEQRLTIYPRKPSSVIFGAVFVLEDFARIQQQGLTKSCTTLFWGRVETLPLNASSSIVSWDVEETAYRLVRKSYAQPLNVKWVLDQDNEAGNITASTESVLDLESNDLPTVISWTIFSPVDIGGTLQVDIRFNESESNSSIFGYLTYGTPDNLNGTRFSANSSDVNPKATVIVPYPLAGIWYLSLYSNCTGWNETECQRNISVKIQISLSPCKEGACGPHGRCIQYFSAGLIYSACVCSSGFAGWSCSDGTNALSTTILLTSVLLLTLSNLFFIPAIALAFRRGFYSQCMLYFVTMFFSSFYHACDQPEFNFCLMPYTVLQFGDFYAALTSVWLTAFIVANPSVSEEISSAICIAGAVGIAMAVHYNPTSFASFTIPIVCGLGLIAVCWTRHSCHMHKCYPGKSYCLKAVLPCLLFAIVGLVCFAFLETEDNYFYVHSIWHISIALAIVFVIPRGIIFDSSSVIVVELRVDIHNLETRFLAFSSSSQIILKPTTVLFPGNLQRHDLIEVKENIQGWETGFGGEDAKLGEESFESLRKPYSTVVGFGGRLCNNLCFHYKFSRSAPQALVQSESDPYSAKCFFVKRSRLLQMARHNSCDDETFPYNHEYYALLRFKENERFYHYQFQARSPQLPFRQELIKNLKQLNDKLDLSLSTFHLAVHLLDIFMDCHEIDQQQLMLAGSTCLLIAAKYVDVDSNVPKFSHLQSLTNHHNSIHEFSLMEKMLLNFWKWDLNFSTSLDFLEHYLSCDLLKCAEGLHSNSFKNLKCQAVYLANLSLSEVNFIYFKSSVIAASCILVARLQFRLLPTWPEGMEILTGYSYLEIDECVQLLIHLAQITQSECFFNPALQQQSSILIREELKVECKYKLKGVSNHNCSRTKRKHLIHPRDLKQMFRLTDCAM</sequence>
<dbReference type="InterPro" id="IPR036915">
    <property type="entry name" value="Cyclin-like_sf"/>
</dbReference>
<evidence type="ECO:0000256" key="2">
    <source>
        <dbReference type="ARBA" id="ARBA00005542"/>
    </source>
</evidence>
<evidence type="ECO:0000256" key="10">
    <source>
        <dbReference type="SAM" id="Phobius"/>
    </source>
</evidence>
<keyword evidence="8" id="KW-0245">EGF-like domain</keyword>
<feature type="transmembrane region" description="Helical" evidence="10">
    <location>
        <begin position="433"/>
        <end position="450"/>
    </location>
</feature>
<feature type="transmembrane region" description="Helical" evidence="10">
    <location>
        <begin position="394"/>
        <end position="413"/>
    </location>
</feature>
<dbReference type="SMART" id="SM01332">
    <property type="entry name" value="Cyclin_C"/>
    <property type="match status" value="1"/>
</dbReference>
<keyword evidence="3" id="KW-1003">Cell membrane</keyword>
<dbReference type="SUPFAM" id="SSF47954">
    <property type="entry name" value="Cyclin-like"/>
    <property type="match status" value="2"/>
</dbReference>
<evidence type="ECO:0000256" key="4">
    <source>
        <dbReference type="ARBA" id="ARBA00022692"/>
    </source>
</evidence>
<comment type="caution">
    <text evidence="12">The sequence shown here is derived from an EMBL/GenBank/DDBJ whole genome shotgun (WGS) entry which is preliminary data.</text>
</comment>
<dbReference type="InterPro" id="IPR013763">
    <property type="entry name" value="Cyclin-like_dom"/>
</dbReference>
<evidence type="ECO:0000259" key="11">
    <source>
        <dbReference type="PROSITE" id="PS50026"/>
    </source>
</evidence>
<evidence type="ECO:0000313" key="13">
    <source>
        <dbReference type="Proteomes" id="UP001234178"/>
    </source>
</evidence>
<accession>A0ABR0A6H6</accession>
<dbReference type="EMBL" id="JAOYFB010000036">
    <property type="protein sequence ID" value="KAK4020654.1"/>
    <property type="molecule type" value="Genomic_DNA"/>
</dbReference>
<feature type="transmembrane region" description="Helical" evidence="10">
    <location>
        <begin position="542"/>
        <end position="561"/>
    </location>
</feature>
<dbReference type="PROSITE" id="PS00022">
    <property type="entry name" value="EGF_1"/>
    <property type="match status" value="1"/>
</dbReference>
<comment type="subcellular location">
    <subcellularLocation>
        <location evidence="1">Cell membrane</location>
        <topology evidence="1">Multi-pass membrane protein</topology>
    </subcellularLocation>
</comment>
<dbReference type="Pfam" id="PF02984">
    <property type="entry name" value="Cyclin_C"/>
    <property type="match status" value="1"/>
</dbReference>
<dbReference type="CDD" id="cd20528">
    <property type="entry name" value="CYCLIN_CCNJ-like_rpt1"/>
    <property type="match status" value="1"/>
</dbReference>
<reference evidence="12 13" key="1">
    <citation type="journal article" date="2023" name="Nucleic Acids Res.">
        <title>The hologenome of Daphnia magna reveals possible DNA methylation and microbiome-mediated evolution of the host genome.</title>
        <authorList>
            <person name="Chaturvedi A."/>
            <person name="Li X."/>
            <person name="Dhandapani V."/>
            <person name="Marshall H."/>
            <person name="Kissane S."/>
            <person name="Cuenca-Cambronero M."/>
            <person name="Asole G."/>
            <person name="Calvet F."/>
            <person name="Ruiz-Romero M."/>
            <person name="Marangio P."/>
            <person name="Guigo R."/>
            <person name="Rago D."/>
            <person name="Mirbahai L."/>
            <person name="Eastwood N."/>
            <person name="Colbourne J.K."/>
            <person name="Zhou J."/>
            <person name="Mallon E."/>
            <person name="Orsini L."/>
        </authorList>
    </citation>
    <scope>NUCLEOTIDE SEQUENCE [LARGE SCALE GENOMIC DNA]</scope>
    <source>
        <strain evidence="12">LRV0_1</strain>
    </source>
</reference>
<keyword evidence="6 9" id="KW-0195">Cyclin</keyword>
<evidence type="ECO:0000256" key="6">
    <source>
        <dbReference type="ARBA" id="ARBA00023127"/>
    </source>
</evidence>
<comment type="similarity">
    <text evidence="9">Belongs to the cyclin family.</text>
</comment>
<evidence type="ECO:0000256" key="9">
    <source>
        <dbReference type="RuleBase" id="RU000383"/>
    </source>
</evidence>
<dbReference type="InterPro" id="IPR000742">
    <property type="entry name" value="EGF"/>
</dbReference>
<dbReference type="InterPro" id="IPR006671">
    <property type="entry name" value="Cyclin_N"/>
</dbReference>
<proteinExistence type="inferred from homology"/>
<evidence type="ECO:0000256" key="5">
    <source>
        <dbReference type="ARBA" id="ARBA00022989"/>
    </source>
</evidence>
<keyword evidence="7 10" id="KW-0472">Membrane</keyword>
<feature type="transmembrane region" description="Helical" evidence="10">
    <location>
        <begin position="367"/>
        <end position="387"/>
    </location>
</feature>
<evidence type="ECO:0000256" key="7">
    <source>
        <dbReference type="ARBA" id="ARBA00023136"/>
    </source>
</evidence>
<evidence type="ECO:0000256" key="1">
    <source>
        <dbReference type="ARBA" id="ARBA00004651"/>
    </source>
</evidence>
<dbReference type="Pfam" id="PF12036">
    <property type="entry name" value="DUF3522"/>
    <property type="match status" value="1"/>
</dbReference>
<feature type="transmembrane region" description="Helical" evidence="10">
    <location>
        <begin position="480"/>
        <end position="498"/>
    </location>
</feature>
<organism evidence="12 13">
    <name type="scientific">Daphnia magna</name>
    <dbReference type="NCBI Taxonomy" id="35525"/>
    <lineage>
        <taxon>Eukaryota</taxon>
        <taxon>Metazoa</taxon>
        <taxon>Ecdysozoa</taxon>
        <taxon>Arthropoda</taxon>
        <taxon>Crustacea</taxon>
        <taxon>Branchiopoda</taxon>
        <taxon>Diplostraca</taxon>
        <taxon>Cladocera</taxon>
        <taxon>Anomopoda</taxon>
        <taxon>Daphniidae</taxon>
        <taxon>Daphnia</taxon>
    </lineage>
</organism>
<gene>
    <name evidence="12" type="ORF">OUZ56_002613</name>
</gene>
<dbReference type="CDD" id="cd20529">
    <property type="entry name" value="CYCLIN_CCNJ-like_rpt2"/>
    <property type="match status" value="1"/>
</dbReference>
<dbReference type="Gene3D" id="1.10.472.10">
    <property type="entry name" value="Cyclin-like"/>
    <property type="match status" value="2"/>
</dbReference>
<keyword evidence="13" id="KW-1185">Reference proteome</keyword>
<dbReference type="PANTHER" id="PTHR14319:SF3">
    <property type="entry name" value="TRANSMEMBRANE PROTEIN-LIKE PROTEIN"/>
    <property type="match status" value="1"/>
</dbReference>
<evidence type="ECO:0000313" key="12">
    <source>
        <dbReference type="EMBL" id="KAK4020654.1"/>
    </source>
</evidence>
<dbReference type="PROSITE" id="PS01186">
    <property type="entry name" value="EGF_2"/>
    <property type="match status" value="1"/>
</dbReference>
<comment type="similarity">
    <text evidence="2">Belongs to the TMEM8 family.</text>
</comment>
<feature type="disulfide bond" evidence="8">
    <location>
        <begin position="347"/>
        <end position="356"/>
    </location>
</feature>
<feature type="transmembrane region" description="Helical" evidence="10">
    <location>
        <begin position="518"/>
        <end position="536"/>
    </location>
</feature>
<name>A0ABR0A6H6_9CRUS</name>
<dbReference type="InterPro" id="IPR004367">
    <property type="entry name" value="Cyclin_C-dom"/>
</dbReference>
<dbReference type="Proteomes" id="UP001234178">
    <property type="component" value="Unassembled WGS sequence"/>
</dbReference>
<comment type="caution">
    <text evidence="8">Lacks conserved residue(s) required for the propagation of feature annotation.</text>
</comment>
<feature type="domain" description="EGF-like" evidence="11">
    <location>
        <begin position="317"/>
        <end position="357"/>
    </location>
</feature>
<keyword evidence="8" id="KW-1015">Disulfide bond</keyword>
<evidence type="ECO:0000256" key="3">
    <source>
        <dbReference type="ARBA" id="ARBA00022475"/>
    </source>
</evidence>
<dbReference type="PANTHER" id="PTHR14319">
    <property type="entry name" value="FIVE-SPAN TRANSMEMBRANE PROTEIN M83"/>
    <property type="match status" value="1"/>
</dbReference>